<feature type="transmembrane region" description="Helical" evidence="1">
    <location>
        <begin position="184"/>
        <end position="203"/>
    </location>
</feature>
<keyword evidence="1" id="KW-0812">Transmembrane</keyword>
<reference evidence="2" key="1">
    <citation type="submission" date="2017-02" db="EMBL/GenBank/DDBJ databases">
        <authorList>
            <person name="Regsiter A."/>
            <person name="William W."/>
        </authorList>
    </citation>
    <scope>NUCLEOTIDE SEQUENCE</scope>
    <source>
        <strain evidence="2">Bib</strain>
    </source>
</reference>
<feature type="transmembrane region" description="Helical" evidence="1">
    <location>
        <begin position="327"/>
        <end position="346"/>
    </location>
</feature>
<accession>A0A3P3XHZ7</accession>
<feature type="transmembrane region" description="Helical" evidence="1">
    <location>
        <begin position="352"/>
        <end position="383"/>
    </location>
</feature>
<sequence>MVQGTKTLKVFAVTVMLVLLLAGIIDGDVGPAVQGFIRLQVTPARLVSDFVAVEGVGATLFNVAAVGFLGYFFLLLNGLEITGAALAALFTMMGFAFFGKTLFNCIPIMAGVSLSALIVKKKPRDYALIAMFGTAMGPLITFLAFEVGVKPVFALPGSFLIGLGIGIILPPIAIAMLRLHQGYNLYNVGLTAGFVGLFTASLSHAAGADILPLSMWGTEREPLLIAIVPAIVLIAVVCIVAENPGHGHSNIGQAGRDMLKIMAMSGRLPSDFSDFVSSKGALLNASIIGLLFWIFMVALGAPLNGPVLGGLFTLIGFAFFGKHPKNVFPVVLGIIAAIFVFGKSILAPGPLLAILFGTALAPLAGEFGPVIGFVAGFLHLVIVDRTGAWHGGMDLYNNGFAAGLTATLIVSIIDWYKSSKSD</sequence>
<feature type="transmembrane region" description="Helical" evidence="1">
    <location>
        <begin position="79"/>
        <end position="95"/>
    </location>
</feature>
<feature type="transmembrane region" description="Helical" evidence="1">
    <location>
        <begin position="101"/>
        <end position="119"/>
    </location>
</feature>
<feature type="transmembrane region" description="Helical" evidence="1">
    <location>
        <begin position="281"/>
        <end position="299"/>
    </location>
</feature>
<organism evidence="2">
    <name type="scientific">uncultured spirochete</name>
    <dbReference type="NCBI Taxonomy" id="156406"/>
    <lineage>
        <taxon>Bacteria</taxon>
        <taxon>Pseudomonadati</taxon>
        <taxon>Spirochaetota</taxon>
        <taxon>Spirochaetia</taxon>
        <taxon>Spirochaetales</taxon>
        <taxon>environmental samples</taxon>
    </lineage>
</organism>
<feature type="transmembrane region" description="Helical" evidence="1">
    <location>
        <begin position="51"/>
        <end position="72"/>
    </location>
</feature>
<dbReference type="AlphaFoldDB" id="A0A3P3XHZ7"/>
<protein>
    <recommendedName>
        <fullName evidence="3">DUF1576 domain-containing protein</fullName>
    </recommendedName>
</protein>
<proteinExistence type="predicted"/>
<keyword evidence="1" id="KW-0472">Membrane</keyword>
<dbReference type="Pfam" id="PF07613">
    <property type="entry name" value="DUF1576"/>
    <property type="match status" value="2"/>
</dbReference>
<feature type="transmembrane region" description="Helical" evidence="1">
    <location>
        <begin position="305"/>
        <end position="320"/>
    </location>
</feature>
<feature type="transmembrane region" description="Helical" evidence="1">
    <location>
        <begin position="223"/>
        <end position="241"/>
    </location>
</feature>
<dbReference type="EMBL" id="FWDM01000017">
    <property type="protein sequence ID" value="SLM12281.1"/>
    <property type="molecule type" value="Genomic_DNA"/>
</dbReference>
<evidence type="ECO:0000313" key="2">
    <source>
        <dbReference type="EMBL" id="SLM12281.1"/>
    </source>
</evidence>
<feature type="transmembrane region" description="Helical" evidence="1">
    <location>
        <begin position="395"/>
        <end position="416"/>
    </location>
</feature>
<feature type="transmembrane region" description="Helical" evidence="1">
    <location>
        <begin position="157"/>
        <end position="177"/>
    </location>
</feature>
<evidence type="ECO:0000256" key="1">
    <source>
        <dbReference type="SAM" id="Phobius"/>
    </source>
</evidence>
<keyword evidence="1" id="KW-1133">Transmembrane helix</keyword>
<dbReference type="InterPro" id="IPR011470">
    <property type="entry name" value="DUF1576"/>
</dbReference>
<gene>
    <name evidence="2" type="ORF">SPIROBIBN47_240039</name>
</gene>
<name>A0A3P3XHZ7_9SPIR</name>
<evidence type="ECO:0008006" key="3">
    <source>
        <dbReference type="Google" id="ProtNLM"/>
    </source>
</evidence>
<feature type="transmembrane region" description="Helical" evidence="1">
    <location>
        <begin position="126"/>
        <end position="145"/>
    </location>
</feature>